<dbReference type="STRING" id="760011.Spico_1572"/>
<sequence>MKNETVSINEHEVSLYSCNTIVVGSGAAGFNAASRLFDYGVKDCAIVTEKQTGGTSRNTGSDKQTYYKVSLSGNDADSVYSMAETLFSGGSMDGDIALCEAASSSESFMRLVQLGVPFPRNRYGEFIGYKTDHDPYRRATSVGPYTSRMMTERLEAEVMSKGIPIFDGHQVIRVLTHDNEVRGLLCLVQSGNEEPQYVVFNCRNVVYATGGPAAMYAESVFPGVQFGASGLAFEAGVKGKNLTEWQYGLASVRPRWNVSGTYMQAMPRFISTDSAGKDEKEFLLDFFPSREEMLSRVFLKGYQWPFDARKVSGQSSQSSIVDILVYLEKQKGRRVFLDYRSNPGSGAIDFSVLEPEARDYMEKAGACFGTPFERLSHMNRPAVDFYRTHGIDLALSPLEISLCAQHNNGGLATDLWWQTNIAGFFAVGEVAGTHGVYRPGGAALNAGQAGSQRAALFISAHRTETPREAAEVVSACTGAISEMIELGRKAVKKTEPETARTILHSQALEMSAAAGPFRTKSKLEVFRTLIEKKLAAFPHEVHVTHPSYLAWVFRLRDVLISQFTYVSAMIDYVDTGGKSRGSALYADSAGEIPYPGLSEGFRFIIDDGFRQGDVQEISYGLPSCSIHWRTVRPIPHDDSFFENVWRMYRENQNIW</sequence>
<dbReference type="InterPro" id="IPR003953">
    <property type="entry name" value="FAD-dep_OxRdtase_2_FAD-bd"/>
</dbReference>
<dbReference type="GO" id="GO:0005886">
    <property type="term" value="C:plasma membrane"/>
    <property type="evidence" value="ECO:0007669"/>
    <property type="project" value="TreeGrafter"/>
</dbReference>
<accession>F4GJM7</accession>
<evidence type="ECO:0000259" key="4">
    <source>
        <dbReference type="Pfam" id="PF00890"/>
    </source>
</evidence>
<feature type="domain" description="FAD-dependent oxidoreductase 2 FAD-binding" evidence="4">
    <location>
        <begin position="20"/>
        <end position="444"/>
    </location>
</feature>
<dbReference type="Gene3D" id="3.90.700.10">
    <property type="entry name" value="Succinate dehydrogenase/fumarate reductase flavoprotein, catalytic domain"/>
    <property type="match status" value="1"/>
</dbReference>
<evidence type="ECO:0000256" key="1">
    <source>
        <dbReference type="ARBA" id="ARBA00001974"/>
    </source>
</evidence>
<evidence type="ECO:0000313" key="5">
    <source>
        <dbReference type="EMBL" id="AEC02774.1"/>
    </source>
</evidence>
<dbReference type="GO" id="GO:0009055">
    <property type="term" value="F:electron transfer activity"/>
    <property type="evidence" value="ECO:0007669"/>
    <property type="project" value="TreeGrafter"/>
</dbReference>
<dbReference type="GO" id="GO:0000104">
    <property type="term" value="F:succinate dehydrogenase activity"/>
    <property type="evidence" value="ECO:0007669"/>
    <property type="project" value="TreeGrafter"/>
</dbReference>
<dbReference type="Proteomes" id="UP000007939">
    <property type="component" value="Chromosome"/>
</dbReference>
<evidence type="ECO:0000256" key="3">
    <source>
        <dbReference type="ARBA" id="ARBA00023002"/>
    </source>
</evidence>
<organism evidence="5 6">
    <name type="scientific">Parasphaerochaeta coccoides (strain ATCC BAA-1237 / DSM 17374 / SPN1)</name>
    <name type="common">Sphaerochaeta coccoides</name>
    <dbReference type="NCBI Taxonomy" id="760011"/>
    <lineage>
        <taxon>Bacteria</taxon>
        <taxon>Pseudomonadati</taxon>
        <taxon>Spirochaetota</taxon>
        <taxon>Spirochaetia</taxon>
        <taxon>Spirochaetales</taxon>
        <taxon>Sphaerochaetaceae</taxon>
        <taxon>Parasphaerochaeta</taxon>
    </lineage>
</organism>
<dbReference type="KEGG" id="scc:Spico_1572"/>
<dbReference type="PANTHER" id="PTHR11632:SF51">
    <property type="entry name" value="SUCCINATE DEHYDROGENASE [UBIQUINONE] FLAVOPROTEIN SUBUNIT, MITOCHONDRIAL"/>
    <property type="match status" value="1"/>
</dbReference>
<dbReference type="InterPro" id="IPR027477">
    <property type="entry name" value="Succ_DH/fumarate_Rdtase_cat_sf"/>
</dbReference>
<dbReference type="Pfam" id="PF00890">
    <property type="entry name" value="FAD_binding_2"/>
    <property type="match status" value="1"/>
</dbReference>
<proteinExistence type="predicted"/>
<dbReference type="GO" id="GO:0009061">
    <property type="term" value="P:anaerobic respiration"/>
    <property type="evidence" value="ECO:0007669"/>
    <property type="project" value="TreeGrafter"/>
</dbReference>
<protein>
    <submittedName>
        <fullName evidence="5">Fumarate reductase/succinate dehydrogenase flavoprotein domain protein</fullName>
    </submittedName>
</protein>
<dbReference type="Gene3D" id="3.50.50.60">
    <property type="entry name" value="FAD/NAD(P)-binding domain"/>
    <property type="match status" value="2"/>
</dbReference>
<keyword evidence="2" id="KW-0285">Flavoprotein</keyword>
<dbReference type="RefSeq" id="WP_013740168.1">
    <property type="nucleotide sequence ID" value="NC_015436.1"/>
</dbReference>
<dbReference type="InterPro" id="IPR030664">
    <property type="entry name" value="SdhA/FrdA/AprA"/>
</dbReference>
<dbReference type="EMBL" id="CP002659">
    <property type="protein sequence ID" value="AEC02774.1"/>
    <property type="molecule type" value="Genomic_DNA"/>
</dbReference>
<dbReference type="OrthoDB" id="9806724at2"/>
<reference evidence="5 6" key="2">
    <citation type="journal article" date="2012" name="Stand. Genomic Sci.">
        <title>Complete genome sequence of the termite hindgut bacterium Spirochaeta coccoides type strain (SPN1(T)), reclassification in the genus Sphaerochaeta as Sphaerochaeta coccoides comb. nov. and emendations of the family Spirochaetaceae and the genus Sphaerochaeta.</title>
        <authorList>
            <person name="Abt B."/>
            <person name="Han C."/>
            <person name="Scheuner C."/>
            <person name="Lu M."/>
            <person name="Lapidus A."/>
            <person name="Nolan M."/>
            <person name="Lucas S."/>
            <person name="Hammon N."/>
            <person name="Deshpande S."/>
            <person name="Cheng J.F."/>
            <person name="Tapia R."/>
            <person name="Goodwin L.A."/>
            <person name="Pitluck S."/>
            <person name="Liolios K."/>
            <person name="Pagani I."/>
            <person name="Ivanova N."/>
            <person name="Mavromatis K."/>
            <person name="Mikhailova N."/>
            <person name="Huntemann M."/>
            <person name="Pati A."/>
            <person name="Chen A."/>
            <person name="Palaniappan K."/>
            <person name="Land M."/>
            <person name="Hauser L."/>
            <person name="Brambilla E.M."/>
            <person name="Rohde M."/>
            <person name="Spring S."/>
            <person name="Gronow S."/>
            <person name="Goker M."/>
            <person name="Woyke T."/>
            <person name="Bristow J."/>
            <person name="Eisen J.A."/>
            <person name="Markowitz V."/>
            <person name="Hugenholtz P."/>
            <person name="Kyrpides N.C."/>
            <person name="Klenk H.P."/>
            <person name="Detter J.C."/>
        </authorList>
    </citation>
    <scope>NUCLEOTIDE SEQUENCE [LARGE SCALE GENOMIC DNA]</scope>
    <source>
        <strain evidence="6">ATCC BAA-1237 / DSM 17374 / SPN1</strain>
    </source>
</reference>
<reference evidence="6" key="1">
    <citation type="submission" date="2011-04" db="EMBL/GenBank/DDBJ databases">
        <title>The complete genome of Spirochaeta coccoides DSM 17374.</title>
        <authorList>
            <person name="Lucas S."/>
            <person name="Copeland A."/>
            <person name="Lapidus A."/>
            <person name="Bruce D."/>
            <person name="Goodwin L."/>
            <person name="Pitluck S."/>
            <person name="Peters L."/>
            <person name="Kyrpides N."/>
            <person name="Mavromatis K."/>
            <person name="Pagani I."/>
            <person name="Ivanova N."/>
            <person name="Ovchinnikova G."/>
            <person name="Lu M."/>
            <person name="Detter J.C."/>
            <person name="Tapia R."/>
            <person name="Han C."/>
            <person name="Land M."/>
            <person name="Hauser L."/>
            <person name="Markowitz V."/>
            <person name="Cheng J.-F."/>
            <person name="Hugenholtz P."/>
            <person name="Woyke T."/>
            <person name="Wu D."/>
            <person name="Spring S."/>
            <person name="Schroeder M."/>
            <person name="Brambilla E."/>
            <person name="Klenk H.-P."/>
            <person name="Eisen J.A."/>
        </authorList>
    </citation>
    <scope>NUCLEOTIDE SEQUENCE [LARGE SCALE GENOMIC DNA]</scope>
    <source>
        <strain evidence="6">ATCC BAA-1237 / DSM 17374 / SPN1</strain>
    </source>
</reference>
<dbReference type="PRINTS" id="PR00368">
    <property type="entry name" value="FADPNR"/>
</dbReference>
<dbReference type="GO" id="GO:0050660">
    <property type="term" value="F:flavin adenine dinucleotide binding"/>
    <property type="evidence" value="ECO:0007669"/>
    <property type="project" value="TreeGrafter"/>
</dbReference>
<dbReference type="SUPFAM" id="SSF51905">
    <property type="entry name" value="FAD/NAD(P)-binding domain"/>
    <property type="match status" value="1"/>
</dbReference>
<name>F4GJM7_PARC1</name>
<keyword evidence="3" id="KW-0560">Oxidoreductase</keyword>
<dbReference type="AlphaFoldDB" id="F4GJM7"/>
<dbReference type="HOGENOM" id="CLU_027931_0_0_12"/>
<dbReference type="PANTHER" id="PTHR11632">
    <property type="entry name" value="SUCCINATE DEHYDROGENASE 2 FLAVOPROTEIN SUBUNIT"/>
    <property type="match status" value="1"/>
</dbReference>
<comment type="cofactor">
    <cofactor evidence="1">
        <name>FAD</name>
        <dbReference type="ChEBI" id="CHEBI:57692"/>
    </cofactor>
</comment>
<dbReference type="InterPro" id="IPR036188">
    <property type="entry name" value="FAD/NAD-bd_sf"/>
</dbReference>
<evidence type="ECO:0000256" key="2">
    <source>
        <dbReference type="ARBA" id="ARBA00022630"/>
    </source>
</evidence>
<keyword evidence="6" id="KW-1185">Reference proteome</keyword>
<dbReference type="eggNOG" id="COG1053">
    <property type="taxonomic scope" value="Bacteria"/>
</dbReference>
<gene>
    <name evidence="5" type="ordered locus">Spico_1572</name>
</gene>
<evidence type="ECO:0000313" key="6">
    <source>
        <dbReference type="Proteomes" id="UP000007939"/>
    </source>
</evidence>